<feature type="transmembrane region" description="Helical" evidence="1">
    <location>
        <begin position="83"/>
        <end position="102"/>
    </location>
</feature>
<name>A0ABD5UHH2_9EURY</name>
<keyword evidence="1" id="KW-1133">Transmembrane helix</keyword>
<dbReference type="RefSeq" id="WP_304449221.1">
    <property type="nucleotide sequence ID" value="NZ_JARRAH010000001.1"/>
</dbReference>
<gene>
    <name evidence="2" type="ORF">ACFQHK_13735</name>
</gene>
<dbReference type="Proteomes" id="UP001596406">
    <property type="component" value="Unassembled WGS sequence"/>
</dbReference>
<keyword evidence="3" id="KW-1185">Reference proteome</keyword>
<keyword evidence="1" id="KW-0812">Transmembrane</keyword>
<protein>
    <submittedName>
        <fullName evidence="2">Uncharacterized protein</fullName>
    </submittedName>
</protein>
<sequence>MQLTRIQARAVSMLRDAATDTGRFLLFLGILSAALLCSLVLAVLGYGVFFVTGGTEPLFTAFSAGSRSAVALLNSFTEAQSSFYLMSLYSALFMGAFAYWVYQKTLSSLGRLRRWA</sequence>
<dbReference type="AlphaFoldDB" id="A0ABD5UHH2"/>
<proteinExistence type="predicted"/>
<organism evidence="2 3">
    <name type="scientific">Halomarina ordinaria</name>
    <dbReference type="NCBI Taxonomy" id="3033939"/>
    <lineage>
        <taxon>Archaea</taxon>
        <taxon>Methanobacteriati</taxon>
        <taxon>Methanobacteriota</taxon>
        <taxon>Stenosarchaea group</taxon>
        <taxon>Halobacteria</taxon>
        <taxon>Halobacteriales</taxon>
        <taxon>Natronomonadaceae</taxon>
        <taxon>Halomarina</taxon>
    </lineage>
</organism>
<dbReference type="EMBL" id="JBHSXM010000001">
    <property type="protein sequence ID" value="MFC6837556.1"/>
    <property type="molecule type" value="Genomic_DNA"/>
</dbReference>
<feature type="transmembrane region" description="Helical" evidence="1">
    <location>
        <begin position="24"/>
        <end position="49"/>
    </location>
</feature>
<accession>A0ABD5UHH2</accession>
<keyword evidence="1" id="KW-0472">Membrane</keyword>
<evidence type="ECO:0000313" key="2">
    <source>
        <dbReference type="EMBL" id="MFC6837556.1"/>
    </source>
</evidence>
<reference evidence="2 3" key="1">
    <citation type="journal article" date="2019" name="Int. J. Syst. Evol. Microbiol.">
        <title>The Global Catalogue of Microorganisms (GCM) 10K type strain sequencing project: providing services to taxonomists for standard genome sequencing and annotation.</title>
        <authorList>
            <consortium name="The Broad Institute Genomics Platform"/>
            <consortium name="The Broad Institute Genome Sequencing Center for Infectious Disease"/>
            <person name="Wu L."/>
            <person name="Ma J."/>
        </authorList>
    </citation>
    <scope>NUCLEOTIDE SEQUENCE [LARGE SCALE GENOMIC DNA]</scope>
    <source>
        <strain evidence="2 3">PSRA2</strain>
    </source>
</reference>
<comment type="caution">
    <text evidence="2">The sequence shown here is derived from an EMBL/GenBank/DDBJ whole genome shotgun (WGS) entry which is preliminary data.</text>
</comment>
<evidence type="ECO:0000313" key="3">
    <source>
        <dbReference type="Proteomes" id="UP001596406"/>
    </source>
</evidence>
<evidence type="ECO:0000256" key="1">
    <source>
        <dbReference type="SAM" id="Phobius"/>
    </source>
</evidence>